<organism evidence="2 3">
    <name type="scientific">Roseospirillum parvum</name>
    <dbReference type="NCBI Taxonomy" id="83401"/>
    <lineage>
        <taxon>Bacteria</taxon>
        <taxon>Pseudomonadati</taxon>
        <taxon>Pseudomonadota</taxon>
        <taxon>Alphaproteobacteria</taxon>
        <taxon>Rhodospirillales</taxon>
        <taxon>Rhodospirillaceae</taxon>
        <taxon>Roseospirillum</taxon>
    </lineage>
</organism>
<dbReference type="EMBL" id="FNCV01000004">
    <property type="protein sequence ID" value="SDH06523.1"/>
    <property type="molecule type" value="Genomic_DNA"/>
</dbReference>
<evidence type="ECO:0000256" key="1">
    <source>
        <dbReference type="SAM" id="SignalP"/>
    </source>
</evidence>
<dbReference type="AlphaFoldDB" id="A0A1G7ZCP2"/>
<evidence type="ECO:0000313" key="2">
    <source>
        <dbReference type="EMBL" id="SDH06523.1"/>
    </source>
</evidence>
<sequence length="251" mass="27083">MMPTPTLLRHALAGLVVLALAACQTTPASQDPAPATPLTGPSVSLLGESFPLPPGSWEDVARGEIRVPGRHTAPQHYRVLVSRVGGVIDRAVVVWGQVKTGRWARHWSGFQGCLTTDDPAVHRAEVGENYTGGAYITGVRLDCWHLRTLSLGLAGDPHPMIADLAAWAEAEGAYLPLAMLGARYAVKRHEDRRAYVEYLFNPDLLYPHATAWTAADWTRAEVADDPGKQALVETLGAWAAAWHARIHAPGA</sequence>
<gene>
    <name evidence="2" type="ORF">SAMN05421742_10472</name>
</gene>
<name>A0A1G7ZCP2_9PROT</name>
<dbReference type="Proteomes" id="UP000217076">
    <property type="component" value="Unassembled WGS sequence"/>
</dbReference>
<accession>A0A1G7ZCP2</accession>
<evidence type="ECO:0000313" key="3">
    <source>
        <dbReference type="Proteomes" id="UP000217076"/>
    </source>
</evidence>
<dbReference type="STRING" id="83401.SAMN05421742_10472"/>
<proteinExistence type="predicted"/>
<feature type="chain" id="PRO_5011649453" evidence="1">
    <location>
        <begin position="22"/>
        <end position="251"/>
    </location>
</feature>
<dbReference type="RefSeq" id="WP_092617695.1">
    <property type="nucleotide sequence ID" value="NZ_FNCV01000004.1"/>
</dbReference>
<keyword evidence="1" id="KW-0732">Signal</keyword>
<feature type="signal peptide" evidence="1">
    <location>
        <begin position="1"/>
        <end position="21"/>
    </location>
</feature>
<protein>
    <submittedName>
        <fullName evidence="2">Uncharacterized protein</fullName>
    </submittedName>
</protein>
<reference evidence="3" key="1">
    <citation type="submission" date="2016-10" db="EMBL/GenBank/DDBJ databases">
        <authorList>
            <person name="Varghese N."/>
            <person name="Submissions S."/>
        </authorList>
    </citation>
    <scope>NUCLEOTIDE SEQUENCE [LARGE SCALE GENOMIC DNA]</scope>
    <source>
        <strain evidence="3">930I</strain>
    </source>
</reference>
<keyword evidence="3" id="KW-1185">Reference proteome</keyword>